<dbReference type="Pfam" id="PF01135">
    <property type="entry name" value="PCMT"/>
    <property type="match status" value="1"/>
</dbReference>
<dbReference type="GO" id="GO:0004719">
    <property type="term" value="F:protein-L-isoaspartate (D-aspartate) O-methyltransferase activity"/>
    <property type="evidence" value="ECO:0007669"/>
    <property type="project" value="InterPro"/>
</dbReference>
<evidence type="ECO:0000313" key="4">
    <source>
        <dbReference type="EMBL" id="TPW32993.1"/>
    </source>
</evidence>
<organism evidence="4 5">
    <name type="scientific">Martelella alba</name>
    <dbReference type="NCBI Taxonomy" id="2590451"/>
    <lineage>
        <taxon>Bacteria</taxon>
        <taxon>Pseudomonadati</taxon>
        <taxon>Pseudomonadota</taxon>
        <taxon>Alphaproteobacteria</taxon>
        <taxon>Hyphomicrobiales</taxon>
        <taxon>Aurantimonadaceae</taxon>
        <taxon>Martelella</taxon>
    </lineage>
</organism>
<accession>A0A506UI83</accession>
<dbReference type="EMBL" id="VHLG01000001">
    <property type="protein sequence ID" value="TPW32993.1"/>
    <property type="molecule type" value="Genomic_DNA"/>
</dbReference>
<evidence type="ECO:0000256" key="2">
    <source>
        <dbReference type="ARBA" id="ARBA00013346"/>
    </source>
</evidence>
<evidence type="ECO:0000313" key="5">
    <source>
        <dbReference type="Proteomes" id="UP000318801"/>
    </source>
</evidence>
<dbReference type="Proteomes" id="UP000318801">
    <property type="component" value="Unassembled WGS sequence"/>
</dbReference>
<keyword evidence="5" id="KW-1185">Reference proteome</keyword>
<comment type="caution">
    <text evidence="4">The sequence shown here is derived from an EMBL/GenBank/DDBJ whole genome shotgun (WGS) entry which is preliminary data.</text>
</comment>
<gene>
    <name evidence="4" type="ORF">FJU08_00025</name>
</gene>
<dbReference type="AlphaFoldDB" id="A0A506UI83"/>
<dbReference type="InterPro" id="IPR000682">
    <property type="entry name" value="PCMT"/>
</dbReference>
<dbReference type="InterPro" id="IPR029063">
    <property type="entry name" value="SAM-dependent_MTases_sf"/>
</dbReference>
<dbReference type="GO" id="GO:0005737">
    <property type="term" value="C:cytoplasm"/>
    <property type="evidence" value="ECO:0007669"/>
    <property type="project" value="TreeGrafter"/>
</dbReference>
<comment type="similarity">
    <text evidence="1">Belongs to the methyltransferase superfamily. L-isoaspartyl/D-aspartyl protein methyltransferase family.</text>
</comment>
<dbReference type="RefSeq" id="WP_141146927.1">
    <property type="nucleotide sequence ID" value="NZ_VHLG01000001.1"/>
</dbReference>
<reference evidence="4 5" key="1">
    <citation type="submission" date="2019-06" db="EMBL/GenBank/DDBJ databases">
        <authorList>
            <person name="Li M."/>
        </authorList>
    </citation>
    <scope>NUCLEOTIDE SEQUENCE [LARGE SCALE GENOMIC DNA]</scope>
    <source>
        <strain evidence="4 5">BGMRC2036</strain>
    </source>
</reference>
<protein>
    <recommendedName>
        <fullName evidence="2">Protein-L-isoaspartate O-methyltransferase</fullName>
    </recommendedName>
    <alternativeName>
        <fullName evidence="3">Protein L-isoaspartyl methyltransferase</fullName>
    </alternativeName>
</protein>
<dbReference type="SUPFAM" id="SSF53335">
    <property type="entry name" value="S-adenosyl-L-methionine-dependent methyltransferases"/>
    <property type="match status" value="1"/>
</dbReference>
<dbReference type="GO" id="GO:0032259">
    <property type="term" value="P:methylation"/>
    <property type="evidence" value="ECO:0007669"/>
    <property type="project" value="UniProtKB-KW"/>
</dbReference>
<dbReference type="Gene3D" id="3.40.50.150">
    <property type="entry name" value="Vaccinia Virus protein VP39"/>
    <property type="match status" value="1"/>
</dbReference>
<keyword evidence="4" id="KW-0489">Methyltransferase</keyword>
<proteinExistence type="inferred from homology"/>
<name>A0A506UI83_9HYPH</name>
<evidence type="ECO:0000256" key="3">
    <source>
        <dbReference type="ARBA" id="ARBA00030757"/>
    </source>
</evidence>
<evidence type="ECO:0000256" key="1">
    <source>
        <dbReference type="ARBA" id="ARBA00005369"/>
    </source>
</evidence>
<dbReference type="PANTHER" id="PTHR11579">
    <property type="entry name" value="PROTEIN-L-ISOASPARTATE O-METHYLTRANSFERASE"/>
    <property type="match status" value="1"/>
</dbReference>
<keyword evidence="4" id="KW-0808">Transferase</keyword>
<dbReference type="OrthoDB" id="9798496at2"/>
<dbReference type="PANTHER" id="PTHR11579:SF18">
    <property type="entry name" value="PROTEIN-L-ISOASPARTATE O-METHYLTRANSFERASE"/>
    <property type="match status" value="1"/>
</dbReference>
<sequence length="223" mass="23777">MVNFETARVKMVESQIRATDVTSHPVISAFLSVPREAFVAAENAALAYIDEDIQITAAAADAPARYLMEPSPLAKLLQLLEVTKSDVVMVVGSCEGYATAILSLLANSVVAVESDEALAASSSEKLTELGYDNAAVVCAPLEDGYAPEAPYDAIFVNGAVEFVPDAILSQLRDGGRLVSVVGYGHAARARLYRRDGENFSELASFNAAVKPLPGFRKARAFEF</sequence>